<dbReference type="EMBL" id="NDHI03003518">
    <property type="protein sequence ID" value="PNJ29095.1"/>
    <property type="molecule type" value="Genomic_DNA"/>
</dbReference>
<name>A0A2J8T7T5_PONAB</name>
<protein>
    <submittedName>
        <fullName evidence="1">FBXO15 isoform 4</fullName>
    </submittedName>
</protein>
<sequence>MATGRGRILQQHWLGLQTLRGPSRGGGAVRGRARAFGFRSCSSAFQKHLQLEEVK</sequence>
<comment type="caution">
    <text evidence="1">The sequence shown here is derived from an EMBL/GenBank/DDBJ whole genome shotgun (WGS) entry which is preliminary data.</text>
</comment>
<accession>A0A2J8T7T5</accession>
<evidence type="ECO:0000313" key="1">
    <source>
        <dbReference type="EMBL" id="PNJ29095.1"/>
    </source>
</evidence>
<reference evidence="1" key="1">
    <citation type="submission" date="2017-12" db="EMBL/GenBank/DDBJ databases">
        <title>High-resolution comparative analysis of great ape genomes.</title>
        <authorList>
            <person name="Pollen A."/>
            <person name="Hastie A."/>
            <person name="Hormozdiari F."/>
            <person name="Dougherty M."/>
            <person name="Liu R."/>
            <person name="Chaisson M."/>
            <person name="Hoppe E."/>
            <person name="Hill C."/>
            <person name="Pang A."/>
            <person name="Hillier L."/>
            <person name="Baker C."/>
            <person name="Armstrong J."/>
            <person name="Shendure J."/>
            <person name="Paten B."/>
            <person name="Wilson R."/>
            <person name="Chao H."/>
            <person name="Schneider V."/>
            <person name="Ventura M."/>
            <person name="Kronenberg Z."/>
            <person name="Murali S."/>
            <person name="Gordon D."/>
            <person name="Cantsilieris S."/>
            <person name="Munson K."/>
            <person name="Nelson B."/>
            <person name="Raja A."/>
            <person name="Underwood J."/>
            <person name="Diekhans M."/>
            <person name="Fiddes I."/>
            <person name="Haussler D."/>
            <person name="Eichler E."/>
        </authorList>
    </citation>
    <scope>NUCLEOTIDE SEQUENCE [LARGE SCALE GENOMIC DNA]</scope>
    <source>
        <strain evidence="1">Susie</strain>
    </source>
</reference>
<proteinExistence type="predicted"/>
<organism evidence="1">
    <name type="scientific">Pongo abelii</name>
    <name type="common">Sumatran orangutan</name>
    <name type="synonym">Pongo pygmaeus abelii</name>
    <dbReference type="NCBI Taxonomy" id="9601"/>
    <lineage>
        <taxon>Eukaryota</taxon>
        <taxon>Metazoa</taxon>
        <taxon>Chordata</taxon>
        <taxon>Craniata</taxon>
        <taxon>Vertebrata</taxon>
        <taxon>Euteleostomi</taxon>
        <taxon>Mammalia</taxon>
        <taxon>Eutheria</taxon>
        <taxon>Euarchontoglires</taxon>
        <taxon>Primates</taxon>
        <taxon>Haplorrhini</taxon>
        <taxon>Catarrhini</taxon>
        <taxon>Hominidae</taxon>
        <taxon>Pongo</taxon>
    </lineage>
</organism>
<gene>
    <name evidence="1" type="ORF">CR201_G0037283</name>
</gene>
<dbReference type="AlphaFoldDB" id="A0A2J8T7T5"/>